<dbReference type="InterPro" id="IPR052511">
    <property type="entry name" value="ATP-dep_Helicase"/>
</dbReference>
<name>F0GWV4_9FIRM</name>
<dbReference type="PANTHER" id="PTHR47962">
    <property type="entry name" value="ATP-DEPENDENT HELICASE LHR-RELATED-RELATED"/>
    <property type="match status" value="1"/>
</dbReference>
<accession>F0GWV4</accession>
<dbReference type="GO" id="GO:0004386">
    <property type="term" value="F:helicase activity"/>
    <property type="evidence" value="ECO:0007669"/>
    <property type="project" value="UniProtKB-KW"/>
</dbReference>
<feature type="domain" description="Helicase ATP-binding" evidence="3">
    <location>
        <begin position="33"/>
        <end position="211"/>
    </location>
</feature>
<keyword evidence="1" id="KW-0547">Nucleotide-binding</keyword>
<dbReference type="InterPro" id="IPR014001">
    <property type="entry name" value="Helicase_ATP-bd"/>
</dbReference>
<dbReference type="InterPro" id="IPR027417">
    <property type="entry name" value="P-loop_NTPase"/>
</dbReference>
<dbReference type="GO" id="GO:0016887">
    <property type="term" value="F:ATP hydrolysis activity"/>
    <property type="evidence" value="ECO:0007669"/>
    <property type="project" value="TreeGrafter"/>
</dbReference>
<evidence type="ECO:0000256" key="1">
    <source>
        <dbReference type="ARBA" id="ARBA00022741"/>
    </source>
</evidence>
<sequence>MTDYYSLLSRPMREYVYKNKWPSLTKIQAASIKGISTSDNNLILVAPTAQGKTEAAFLPAISTANDFSSGLRILYISPLIALINDQFKRVEKMCEDLNILVTSWHGEASKTKKDKLIANPSGIVLITPESLEALFVNRANNLDKLFGGLDYIIVDEIHGFLSGNRGVQLKSLLTRILKYTEKAPRYIGLSATIGDANYKLAKEFFNNGKDTNILIDQSKNDLVASISYIEEESITDETTERILKFSQDGSMLVFPNSRKNVENLAVSLRKKADDLKISTEIFAHHSSVSKQRRKEIENFAKRGDSDKFIICATSTLELGIDIGSVHSICQYGSTYSVLSLAQRLGRSGRKTHKSILHQIATNPWDLLQALATISLYKEGKLDKISQIQKPYDVLAHQILSELIENNGLIYDNYNNLITKLSAFSDIDKEEFHEITNHLLENSFIEKLEDEYIIGLEAEKLLKMGSFYNQFVSTDNFSVYSNKAKIGEIEKNLDLKKGDNIYLSGLVWKIDTINIKSKKILVTKAEKGEAVSFGSNSGEDISNEIREKMEEIIKDRKKYSYNDKINNILDSLYVGDEGGFYLINDEKGQGLRTFKGGKINRTLTLMLNIRSMNNYKQDERSSTIIGKNIRKALKKIIAQKVSLDEIKSYLDKNPKQVESYLSNNKYKNLIPQKLKSIYIINNLLDLDGTYEFLGI</sequence>
<dbReference type="GO" id="GO:0005524">
    <property type="term" value="F:ATP binding"/>
    <property type="evidence" value="ECO:0007669"/>
    <property type="project" value="UniProtKB-KW"/>
</dbReference>
<dbReference type="STRING" id="879305.HMPREF9290_0603"/>
<dbReference type="EMBL" id="AEXM01000028">
    <property type="protein sequence ID" value="EGC81657.1"/>
    <property type="molecule type" value="Genomic_DNA"/>
</dbReference>
<dbReference type="Pfam" id="PF19306">
    <property type="entry name" value="WHD_Lhr"/>
    <property type="match status" value="1"/>
</dbReference>
<dbReference type="Pfam" id="PF00270">
    <property type="entry name" value="DEAD"/>
    <property type="match status" value="1"/>
</dbReference>
<dbReference type="PATRIC" id="fig|879305.3.peg.1292"/>
<feature type="domain" description="Helicase C-terminal" evidence="4">
    <location>
        <begin position="221"/>
        <end position="395"/>
    </location>
</feature>
<dbReference type="GO" id="GO:0003677">
    <property type="term" value="F:DNA binding"/>
    <property type="evidence" value="ECO:0007669"/>
    <property type="project" value="TreeGrafter"/>
</dbReference>
<evidence type="ECO:0000256" key="2">
    <source>
        <dbReference type="ARBA" id="ARBA00022840"/>
    </source>
</evidence>
<dbReference type="SMART" id="SM00487">
    <property type="entry name" value="DEXDc"/>
    <property type="match status" value="1"/>
</dbReference>
<evidence type="ECO:0000259" key="4">
    <source>
        <dbReference type="PROSITE" id="PS51194"/>
    </source>
</evidence>
<dbReference type="AlphaFoldDB" id="F0GWV4"/>
<evidence type="ECO:0000313" key="6">
    <source>
        <dbReference type="Proteomes" id="UP000005286"/>
    </source>
</evidence>
<keyword evidence="2" id="KW-0067">ATP-binding</keyword>
<dbReference type="SMART" id="SM00490">
    <property type="entry name" value="HELICc"/>
    <property type="match status" value="1"/>
</dbReference>
<dbReference type="CDD" id="cd17922">
    <property type="entry name" value="DEXHc_LHR-like"/>
    <property type="match status" value="1"/>
</dbReference>
<dbReference type="Gene3D" id="3.40.50.300">
    <property type="entry name" value="P-loop containing nucleotide triphosphate hydrolases"/>
    <property type="match status" value="2"/>
</dbReference>
<dbReference type="eggNOG" id="COG1201">
    <property type="taxonomic scope" value="Bacteria"/>
</dbReference>
<evidence type="ECO:0000313" key="5">
    <source>
        <dbReference type="EMBL" id="EGC81657.1"/>
    </source>
</evidence>
<comment type="caution">
    <text evidence="5">The sequence shown here is derived from an EMBL/GenBank/DDBJ whole genome shotgun (WGS) entry which is preliminary data.</text>
</comment>
<dbReference type="InterPro" id="IPR045628">
    <property type="entry name" value="Lhr_WH_dom"/>
</dbReference>
<dbReference type="Proteomes" id="UP000005286">
    <property type="component" value="Unassembled WGS sequence"/>
</dbReference>
<dbReference type="InterPro" id="IPR001650">
    <property type="entry name" value="Helicase_C-like"/>
</dbReference>
<reference evidence="5 6" key="1">
    <citation type="submission" date="2011-01" db="EMBL/GenBank/DDBJ databases">
        <authorList>
            <person name="Durkin A.S."/>
            <person name="Madupu R."/>
            <person name="Torralba M."/>
            <person name="Gillis M."/>
            <person name="Methe B."/>
            <person name="Sutton G."/>
            <person name="Nelson K.E."/>
        </authorList>
    </citation>
    <scope>NUCLEOTIDE SEQUENCE [LARGE SCALE GENOMIC DNA]</scope>
    <source>
        <strain evidence="5 6">ACS-065-V-Col13</strain>
    </source>
</reference>
<dbReference type="SUPFAM" id="SSF52540">
    <property type="entry name" value="P-loop containing nucleoside triphosphate hydrolases"/>
    <property type="match status" value="1"/>
</dbReference>
<keyword evidence="5" id="KW-0347">Helicase</keyword>
<organism evidence="5 6">
    <name type="scientific">Anaerococcus prevotii ACS-065-V-Col13</name>
    <dbReference type="NCBI Taxonomy" id="879305"/>
    <lineage>
        <taxon>Bacteria</taxon>
        <taxon>Bacillati</taxon>
        <taxon>Bacillota</taxon>
        <taxon>Tissierellia</taxon>
        <taxon>Tissierellales</taxon>
        <taxon>Peptoniphilaceae</taxon>
        <taxon>Anaerococcus</taxon>
    </lineage>
</organism>
<evidence type="ECO:0000259" key="3">
    <source>
        <dbReference type="PROSITE" id="PS51192"/>
    </source>
</evidence>
<dbReference type="PANTHER" id="PTHR47962:SF5">
    <property type="entry name" value="ATP-DEPENDENT HELICASE LHR-RELATED"/>
    <property type="match status" value="1"/>
</dbReference>
<protein>
    <submittedName>
        <fullName evidence="5">DEAD/DEAH box helicase</fullName>
    </submittedName>
</protein>
<gene>
    <name evidence="5" type="ORF">HMPREF9290_0603</name>
</gene>
<dbReference type="CDD" id="cd18796">
    <property type="entry name" value="SF2_C_LHR"/>
    <property type="match status" value="1"/>
</dbReference>
<dbReference type="PROSITE" id="PS51194">
    <property type="entry name" value="HELICASE_CTER"/>
    <property type="match status" value="1"/>
</dbReference>
<keyword evidence="6" id="KW-1185">Reference proteome</keyword>
<dbReference type="RefSeq" id="WP_004835234.1">
    <property type="nucleotide sequence ID" value="NZ_AEXM01000028.1"/>
</dbReference>
<dbReference type="PROSITE" id="PS51192">
    <property type="entry name" value="HELICASE_ATP_BIND_1"/>
    <property type="match status" value="1"/>
</dbReference>
<proteinExistence type="predicted"/>
<dbReference type="Pfam" id="PF00271">
    <property type="entry name" value="Helicase_C"/>
    <property type="match status" value="1"/>
</dbReference>
<keyword evidence="5" id="KW-0378">Hydrolase</keyword>
<dbReference type="InterPro" id="IPR011545">
    <property type="entry name" value="DEAD/DEAH_box_helicase_dom"/>
</dbReference>